<dbReference type="PANTHER" id="PTHR12478:SF16">
    <property type="entry name" value="PROTEIN CHARYBDE-RELATED"/>
    <property type="match status" value="1"/>
</dbReference>
<evidence type="ECO:0000256" key="7">
    <source>
        <dbReference type="SAM" id="MobiDB-lite"/>
    </source>
</evidence>
<reference evidence="8" key="1">
    <citation type="submission" date="2018-04" db="EMBL/GenBank/DDBJ databases">
        <authorList>
            <person name="Go L.Y."/>
            <person name="Mitchell J.A."/>
        </authorList>
    </citation>
    <scope>NUCLEOTIDE SEQUENCE</scope>
    <source>
        <tissue evidence="8">Whole organism</tissue>
    </source>
</reference>
<dbReference type="Pfam" id="PF07809">
    <property type="entry name" value="RTP801_C"/>
    <property type="match status" value="1"/>
</dbReference>
<keyword evidence="5" id="KW-0053">Apoptosis</keyword>
<evidence type="ECO:0000313" key="8">
    <source>
        <dbReference type="EMBL" id="SSX07533.1"/>
    </source>
</evidence>
<gene>
    <name evidence="8" type="primary">CSON014914</name>
</gene>
<dbReference type="EMBL" id="UFQT01000895">
    <property type="protein sequence ID" value="SSX27873.1"/>
    <property type="molecule type" value="Genomic_DNA"/>
</dbReference>
<feature type="region of interest" description="Disordered" evidence="7">
    <location>
        <begin position="30"/>
        <end position="60"/>
    </location>
</feature>
<sequence>MKMEVLPVQNQFMQRQFGALGTNRVQVSEWITPPSNTNHSSSNTSSNNNNNNNTTRSQQQIIESEPPIPILSTSPQEDALQALTLRLQNELRVAKQRHLACTEVLLPSDLLHRIAEEMFVMSEKEPCGIRGCSLFIEFEDEPDNTRRIASLKTDPNTVSTFELYLTLKHDRSGWTSILPQFLKNLARGSTIMISPEYKLTKTKLYRSFSE</sequence>
<dbReference type="GO" id="GO:0006915">
    <property type="term" value="P:apoptotic process"/>
    <property type="evidence" value="ECO:0007669"/>
    <property type="project" value="UniProtKB-KW"/>
</dbReference>
<dbReference type="InterPro" id="IPR012918">
    <property type="entry name" value="RTP801-like"/>
</dbReference>
<dbReference type="VEuPathDB" id="VectorBase:CSON014914"/>
<proteinExistence type="inferred from homology"/>
<comment type="function">
    <text evidence="6">Inhibits cell growth by regulating the Tor pathway upstream of the Tsc1-Tsc2 complex and downstream of Akt1. Acts as a cell death activator during head development.</text>
</comment>
<evidence type="ECO:0000256" key="3">
    <source>
        <dbReference type="ARBA" id="ARBA00022473"/>
    </source>
</evidence>
<dbReference type="OMA" id="IKDWTSP"/>
<accession>A0A336KWL7</accession>
<protein>
    <submittedName>
        <fullName evidence="8">CSON014914 protein</fullName>
    </submittedName>
</protein>
<dbReference type="GO" id="GO:0008258">
    <property type="term" value="P:head involution"/>
    <property type="evidence" value="ECO:0007669"/>
    <property type="project" value="UniProtKB-ARBA"/>
</dbReference>
<dbReference type="InterPro" id="IPR038281">
    <property type="entry name" value="RTP801-like_C_sf"/>
</dbReference>
<reference evidence="9" key="2">
    <citation type="submission" date="2018-07" db="EMBL/GenBank/DDBJ databases">
        <authorList>
            <person name="Quirk P.G."/>
            <person name="Krulwich T.A."/>
        </authorList>
    </citation>
    <scope>NUCLEOTIDE SEQUENCE</scope>
</reference>
<dbReference type="GO" id="GO:0009968">
    <property type="term" value="P:negative regulation of signal transduction"/>
    <property type="evidence" value="ECO:0007669"/>
    <property type="project" value="InterPro"/>
</dbReference>
<keyword evidence="3" id="KW-0217">Developmental protein</keyword>
<dbReference type="PANTHER" id="PTHR12478">
    <property type="entry name" value="DNA-DAMAGE-INDUCIBLE TRANSCRIPT 4 PROTEIN DDIT4"/>
    <property type="match status" value="1"/>
</dbReference>
<dbReference type="GO" id="GO:0005737">
    <property type="term" value="C:cytoplasm"/>
    <property type="evidence" value="ECO:0007669"/>
    <property type="project" value="UniProtKB-SubCell"/>
</dbReference>
<organism evidence="8">
    <name type="scientific">Culicoides sonorensis</name>
    <name type="common">Biting midge</name>
    <dbReference type="NCBI Taxonomy" id="179676"/>
    <lineage>
        <taxon>Eukaryota</taxon>
        <taxon>Metazoa</taxon>
        <taxon>Ecdysozoa</taxon>
        <taxon>Arthropoda</taxon>
        <taxon>Hexapoda</taxon>
        <taxon>Insecta</taxon>
        <taxon>Pterygota</taxon>
        <taxon>Neoptera</taxon>
        <taxon>Endopterygota</taxon>
        <taxon>Diptera</taxon>
        <taxon>Nematocera</taxon>
        <taxon>Chironomoidea</taxon>
        <taxon>Ceratopogonidae</taxon>
        <taxon>Ceratopogoninae</taxon>
        <taxon>Culicoides</taxon>
        <taxon>Monoculicoides</taxon>
    </lineage>
</organism>
<keyword evidence="4" id="KW-0963">Cytoplasm</keyword>
<comment type="similarity">
    <text evidence="2">Belongs to the DDIT4 family.</text>
</comment>
<comment type="subcellular location">
    <subcellularLocation>
        <location evidence="1">Cytoplasm</location>
    </subcellularLocation>
</comment>
<feature type="compositionally biased region" description="Low complexity" evidence="7">
    <location>
        <begin position="35"/>
        <end position="60"/>
    </location>
</feature>
<dbReference type="GO" id="GO:0032006">
    <property type="term" value="P:regulation of TOR signaling"/>
    <property type="evidence" value="ECO:0007669"/>
    <property type="project" value="UniProtKB-ARBA"/>
</dbReference>
<evidence type="ECO:0000256" key="4">
    <source>
        <dbReference type="ARBA" id="ARBA00022490"/>
    </source>
</evidence>
<evidence type="ECO:0000256" key="1">
    <source>
        <dbReference type="ARBA" id="ARBA00004496"/>
    </source>
</evidence>
<evidence type="ECO:0000313" key="9">
    <source>
        <dbReference type="EMBL" id="SSX27873.1"/>
    </source>
</evidence>
<dbReference type="FunFam" id="3.90.470.40:FF:000003">
    <property type="entry name" value="Charybde, isoform E"/>
    <property type="match status" value="1"/>
</dbReference>
<dbReference type="GO" id="GO:0045926">
    <property type="term" value="P:negative regulation of growth"/>
    <property type="evidence" value="ECO:0007669"/>
    <property type="project" value="UniProtKB-ARBA"/>
</dbReference>
<dbReference type="Gene3D" id="3.90.470.40">
    <property type="entry name" value="RTP801-like"/>
    <property type="match status" value="1"/>
</dbReference>
<dbReference type="GO" id="GO:0006979">
    <property type="term" value="P:response to oxidative stress"/>
    <property type="evidence" value="ECO:0007669"/>
    <property type="project" value="UniProtKB-ARBA"/>
</dbReference>
<name>A0A336KWL7_CULSO</name>
<evidence type="ECO:0000256" key="2">
    <source>
        <dbReference type="ARBA" id="ARBA00010670"/>
    </source>
</evidence>
<dbReference type="EMBL" id="UFQS01000895">
    <property type="protein sequence ID" value="SSX07533.1"/>
    <property type="molecule type" value="Genomic_DNA"/>
</dbReference>
<evidence type="ECO:0000256" key="5">
    <source>
        <dbReference type="ARBA" id="ARBA00022703"/>
    </source>
</evidence>
<dbReference type="AlphaFoldDB" id="A0A336KWL7"/>
<evidence type="ECO:0000256" key="6">
    <source>
        <dbReference type="ARBA" id="ARBA00059352"/>
    </source>
</evidence>